<proteinExistence type="predicted"/>
<evidence type="ECO:0000313" key="1">
    <source>
        <dbReference type="EMBL" id="CDW44718.1"/>
    </source>
</evidence>
<name>A0A0K2V2F2_LEPSM</name>
<protein>
    <submittedName>
        <fullName evidence="1">Uncharacterized protein</fullName>
    </submittedName>
</protein>
<sequence length="40" mass="4758">MRSATICCNKEEKEIKKDKGNNYYNVDPRFYSKSNKDLQV</sequence>
<dbReference type="EMBL" id="HACA01027357">
    <property type="protein sequence ID" value="CDW44718.1"/>
    <property type="molecule type" value="Transcribed_RNA"/>
</dbReference>
<reference evidence="1" key="1">
    <citation type="submission" date="2014-05" db="EMBL/GenBank/DDBJ databases">
        <authorList>
            <person name="Chronopoulou M."/>
        </authorList>
    </citation>
    <scope>NUCLEOTIDE SEQUENCE</scope>
    <source>
        <tissue evidence="1">Whole organism</tissue>
    </source>
</reference>
<accession>A0A0K2V2F2</accession>
<dbReference type="AlphaFoldDB" id="A0A0K2V2F2"/>
<organism evidence="1">
    <name type="scientific">Lepeophtheirus salmonis</name>
    <name type="common">Salmon louse</name>
    <name type="synonym">Caligus salmonis</name>
    <dbReference type="NCBI Taxonomy" id="72036"/>
    <lineage>
        <taxon>Eukaryota</taxon>
        <taxon>Metazoa</taxon>
        <taxon>Ecdysozoa</taxon>
        <taxon>Arthropoda</taxon>
        <taxon>Crustacea</taxon>
        <taxon>Multicrustacea</taxon>
        <taxon>Hexanauplia</taxon>
        <taxon>Copepoda</taxon>
        <taxon>Siphonostomatoida</taxon>
        <taxon>Caligidae</taxon>
        <taxon>Lepeophtheirus</taxon>
    </lineage>
</organism>